<accession>A0A9X1QSD6</accession>
<keyword evidence="3" id="KW-1185">Reference proteome</keyword>
<evidence type="ECO:0000259" key="1">
    <source>
        <dbReference type="Pfam" id="PF09339"/>
    </source>
</evidence>
<dbReference type="GO" id="GO:0003677">
    <property type="term" value="F:DNA binding"/>
    <property type="evidence" value="ECO:0007669"/>
    <property type="project" value="InterPro"/>
</dbReference>
<dbReference type="Proteomes" id="UP001139336">
    <property type="component" value="Unassembled WGS sequence"/>
</dbReference>
<organism evidence="2 3">
    <name type="scientific">Corynebacterium uropygiale</name>
    <dbReference type="NCBI Taxonomy" id="1775911"/>
    <lineage>
        <taxon>Bacteria</taxon>
        <taxon>Bacillati</taxon>
        <taxon>Actinomycetota</taxon>
        <taxon>Actinomycetes</taxon>
        <taxon>Mycobacteriales</taxon>
        <taxon>Corynebacteriaceae</taxon>
        <taxon>Corynebacterium</taxon>
    </lineage>
</organism>
<evidence type="ECO:0000313" key="3">
    <source>
        <dbReference type="Proteomes" id="UP001139336"/>
    </source>
</evidence>
<name>A0A9X1QSD6_9CORY</name>
<evidence type="ECO:0000313" key="2">
    <source>
        <dbReference type="EMBL" id="MCF4006938.1"/>
    </source>
</evidence>
<dbReference type="Gene3D" id="1.10.10.10">
    <property type="entry name" value="Winged helix-like DNA-binding domain superfamily/Winged helix DNA-binding domain"/>
    <property type="match status" value="1"/>
</dbReference>
<comment type="caution">
    <text evidence="2">The sequence shown here is derived from an EMBL/GenBank/DDBJ whole genome shotgun (WGS) entry which is preliminary data.</text>
</comment>
<sequence length="236" mass="25496">MTPIPPPTSTAALISEERQLGAKPLEVLAFLQARPKGARVVDIAAGLGIHSNTVRGHLDELAEHGLVDSALEKPTGRGRPTHRYWSRSPRPTAVASEYLSLVEVLISTIGDPDHPRPEDHATARRIGSVWAERTALSDTPWTEPREAIAGLITYLRSMGFSPRHESLEAGDRVELSHCPFIVGEEAPSPLICSLHLGFIEALTQQCPVRVSLQPLARPGLCTVDVYPDVGEGSTST</sequence>
<gene>
    <name evidence="2" type="ORF">L1O03_07070</name>
</gene>
<dbReference type="InterPro" id="IPR011991">
    <property type="entry name" value="ArsR-like_HTH"/>
</dbReference>
<dbReference type="CDD" id="cd00090">
    <property type="entry name" value="HTH_ARSR"/>
    <property type="match status" value="1"/>
</dbReference>
<reference evidence="2" key="1">
    <citation type="submission" date="2022-01" db="EMBL/GenBank/DDBJ databases">
        <title>Corynebacterium sp. nov isolated from isolated from the feces of the greater white-fronted geese (Anser albifrons) at Poyang Lake, PR China.</title>
        <authorList>
            <person name="Liu Q."/>
        </authorList>
    </citation>
    <scope>NUCLEOTIDE SEQUENCE</scope>
    <source>
        <strain evidence="2">JCM 32435</strain>
    </source>
</reference>
<dbReference type="GO" id="GO:0006355">
    <property type="term" value="P:regulation of DNA-templated transcription"/>
    <property type="evidence" value="ECO:0007669"/>
    <property type="project" value="InterPro"/>
</dbReference>
<feature type="domain" description="HTH iclR-type" evidence="1">
    <location>
        <begin position="25"/>
        <end position="67"/>
    </location>
</feature>
<dbReference type="SUPFAM" id="SSF46785">
    <property type="entry name" value="Winged helix' DNA-binding domain"/>
    <property type="match status" value="1"/>
</dbReference>
<proteinExistence type="predicted"/>
<dbReference type="InterPro" id="IPR036390">
    <property type="entry name" value="WH_DNA-bd_sf"/>
</dbReference>
<dbReference type="EMBL" id="JAKGSI010000003">
    <property type="protein sequence ID" value="MCF4006938.1"/>
    <property type="molecule type" value="Genomic_DNA"/>
</dbReference>
<dbReference type="InterPro" id="IPR036388">
    <property type="entry name" value="WH-like_DNA-bd_sf"/>
</dbReference>
<dbReference type="RefSeq" id="WP_236118829.1">
    <property type="nucleotide sequence ID" value="NZ_JAKGSI010000003.1"/>
</dbReference>
<dbReference type="Pfam" id="PF09339">
    <property type="entry name" value="HTH_IclR"/>
    <property type="match status" value="1"/>
</dbReference>
<dbReference type="InterPro" id="IPR005471">
    <property type="entry name" value="Tscrpt_reg_IclR_N"/>
</dbReference>
<protein>
    <submittedName>
        <fullName evidence="2">Helix-turn-helix domain-containing protein</fullName>
    </submittedName>
</protein>
<dbReference type="AlphaFoldDB" id="A0A9X1QSD6"/>